<organism evidence="2 3">
    <name type="scientific">Peribacillus asahii</name>
    <dbReference type="NCBI Taxonomy" id="228899"/>
    <lineage>
        <taxon>Bacteria</taxon>
        <taxon>Bacillati</taxon>
        <taxon>Bacillota</taxon>
        <taxon>Bacilli</taxon>
        <taxon>Bacillales</taxon>
        <taxon>Bacillaceae</taxon>
        <taxon>Peribacillus</taxon>
    </lineage>
</organism>
<dbReference type="InterPro" id="IPR020556">
    <property type="entry name" value="Amidase_CS"/>
</dbReference>
<proteinExistence type="predicted"/>
<dbReference type="Proteomes" id="UP000266016">
    <property type="component" value="Unassembled WGS sequence"/>
</dbReference>
<dbReference type="NCBIfam" id="NF005565">
    <property type="entry name" value="PRK07235.1"/>
    <property type="match status" value="1"/>
</dbReference>
<protein>
    <submittedName>
        <fullName evidence="2">Amidase</fullName>
    </submittedName>
</protein>
<dbReference type="Gene3D" id="3.90.1300.10">
    <property type="entry name" value="Amidase signature (AS) domain"/>
    <property type="match status" value="1"/>
</dbReference>
<feature type="domain" description="Amidase" evidence="1">
    <location>
        <begin position="67"/>
        <end position="491"/>
    </location>
</feature>
<dbReference type="AlphaFoldDB" id="A0A398AY85"/>
<comment type="caution">
    <text evidence="2">The sequence shown here is derived from an EMBL/GenBank/DDBJ whole genome shotgun (WGS) entry which is preliminary data.</text>
</comment>
<reference evidence="2 3" key="1">
    <citation type="submission" date="2018-08" db="EMBL/GenBank/DDBJ databases">
        <title>Bacillus jemisoniae sp. nov., Bacillus chryseoplanitiae sp. nov., Bacillus resnikiae sp. nov., and Bacillus frankliniae sp. nov., isolated from Viking spacecraft and associated surfaces.</title>
        <authorList>
            <person name="Seuylemezian A."/>
            <person name="Vaishampayan P."/>
        </authorList>
    </citation>
    <scope>NUCLEOTIDE SEQUENCE [LARGE SCALE GENOMIC DNA]</scope>
    <source>
        <strain evidence="2 3">MA001</strain>
    </source>
</reference>
<evidence type="ECO:0000313" key="2">
    <source>
        <dbReference type="EMBL" id="RID82535.1"/>
    </source>
</evidence>
<keyword evidence="3" id="KW-1185">Reference proteome</keyword>
<dbReference type="EMBL" id="QWVS01000046">
    <property type="protein sequence ID" value="RID82535.1"/>
    <property type="molecule type" value="Genomic_DNA"/>
</dbReference>
<dbReference type="InterPro" id="IPR036928">
    <property type="entry name" value="AS_sf"/>
</dbReference>
<accession>A0A398AY85</accession>
<sequence>MSIKRPTIEQLKKIAEGFNLNLTNNDLASYQKLIEGTLESYNRLNQIGEPSLPVKYPRTSGYRPNSEENLYNAWYWKTSVKGNSIGNLAGKKIVLKDNVSLAGVPMMNGSAILEGFVPDEDATIVSRILEAGGEIVGKAVCEDFCLSGASHTSATGPVLNPHDLTRSTGGSSSGSAALVAAGEVDMAIGADQGGSIRIPSSWCGVYGLKPTFGLVPYTGIAPIEMTIDHTGPIARTVEDVALLLEVIAGDDGLDPRQSGLKVKSYLDSLVGNVRNIKIGIVKEGFEWEGISEEDVNQVVRDAAYSLENSGAIVEEISIPMHRDGVHIWNGFGIEGLTSLMVKGNSMGSNWKGHYSTKFLDAFGKARKTRADEFSETTKMSILLGQYMNEQYNGKYYAIGQNVARKLKQAYDNAFKSYDVLIMPTTPMKAQKIPSPDAPIEEIVNKAFEMINNTAPFNITGHPAMNVPCEKSEGLPVGMMIVGRVGEDDIVLRVAHAFQTIHGRVVNKL</sequence>
<dbReference type="Gene3D" id="1.10.20.60">
    <property type="entry name" value="Glu-tRNAGln amidotransferase C subunit, N-terminal domain"/>
    <property type="match status" value="1"/>
</dbReference>
<dbReference type="GO" id="GO:0003824">
    <property type="term" value="F:catalytic activity"/>
    <property type="evidence" value="ECO:0007669"/>
    <property type="project" value="InterPro"/>
</dbReference>
<dbReference type="InterPro" id="IPR000120">
    <property type="entry name" value="Amidase"/>
</dbReference>
<gene>
    <name evidence="2" type="ORF">D1953_18015</name>
</gene>
<dbReference type="Pfam" id="PF01425">
    <property type="entry name" value="Amidase"/>
    <property type="match status" value="1"/>
</dbReference>
<dbReference type="PANTHER" id="PTHR11895">
    <property type="entry name" value="TRANSAMIDASE"/>
    <property type="match status" value="1"/>
</dbReference>
<name>A0A398AY85_9BACI</name>
<dbReference type="PROSITE" id="PS00571">
    <property type="entry name" value="AMIDASES"/>
    <property type="match status" value="1"/>
</dbReference>
<dbReference type="PANTHER" id="PTHR11895:SF170">
    <property type="entry name" value="AMIDASE"/>
    <property type="match status" value="1"/>
</dbReference>
<dbReference type="InterPro" id="IPR023631">
    <property type="entry name" value="Amidase_dom"/>
</dbReference>
<evidence type="ECO:0000259" key="1">
    <source>
        <dbReference type="Pfam" id="PF01425"/>
    </source>
</evidence>
<dbReference type="SUPFAM" id="SSF75304">
    <property type="entry name" value="Amidase signature (AS) enzymes"/>
    <property type="match status" value="1"/>
</dbReference>
<dbReference type="RefSeq" id="WP_119118549.1">
    <property type="nucleotide sequence ID" value="NZ_QWVS01000046.1"/>
</dbReference>
<evidence type="ECO:0000313" key="3">
    <source>
        <dbReference type="Proteomes" id="UP000266016"/>
    </source>
</evidence>